<feature type="binding site" evidence="8">
    <location>
        <position position="124"/>
    </location>
    <ligand>
        <name>substrate</name>
    </ligand>
</feature>
<feature type="active site" description="Charge relay system" evidence="7">
    <location>
        <position position="124"/>
    </location>
</feature>
<accession>A0A1H5RNS7</accession>
<evidence type="ECO:0000256" key="1">
    <source>
        <dbReference type="ARBA" id="ARBA00010541"/>
    </source>
</evidence>
<feature type="active site" description="Charge relay system" evidence="7">
    <location>
        <position position="228"/>
    </location>
</feature>
<dbReference type="InterPro" id="IPR036034">
    <property type="entry name" value="PDZ_sf"/>
</dbReference>
<feature type="binding site" evidence="8">
    <location>
        <position position="154"/>
    </location>
    <ligand>
        <name>substrate</name>
    </ligand>
</feature>
<organism evidence="10 11">
    <name type="scientific">Nitrosomonas ureae</name>
    <dbReference type="NCBI Taxonomy" id="44577"/>
    <lineage>
        <taxon>Bacteria</taxon>
        <taxon>Pseudomonadati</taxon>
        <taxon>Pseudomonadota</taxon>
        <taxon>Betaproteobacteria</taxon>
        <taxon>Nitrosomonadales</taxon>
        <taxon>Nitrosomonadaceae</taxon>
        <taxon>Nitrosomonas</taxon>
    </lineage>
</organism>
<dbReference type="CDD" id="cd10839">
    <property type="entry name" value="cpPDZ1_DegP-like"/>
    <property type="match status" value="1"/>
</dbReference>
<dbReference type="Pfam" id="PF13365">
    <property type="entry name" value="Trypsin_2"/>
    <property type="match status" value="1"/>
</dbReference>
<keyword evidence="4" id="KW-0677">Repeat</keyword>
<dbReference type="PROSITE" id="PS50106">
    <property type="entry name" value="PDZ"/>
    <property type="match status" value="1"/>
</dbReference>
<dbReference type="Gene3D" id="2.30.42.10">
    <property type="match status" value="1"/>
</dbReference>
<dbReference type="GO" id="GO:0006508">
    <property type="term" value="P:proteolysis"/>
    <property type="evidence" value="ECO:0007669"/>
    <property type="project" value="UniProtKB-KW"/>
</dbReference>
<gene>
    <name evidence="10" type="ORF">SAMN05216334_101103</name>
</gene>
<protein>
    <submittedName>
        <fullName evidence="10">Serine protease DegQ</fullName>
    </submittedName>
</protein>
<dbReference type="RefSeq" id="WP_103965103.1">
    <property type="nucleotide sequence ID" value="NZ_FNUX01000001.1"/>
</dbReference>
<dbReference type="InterPro" id="IPR001478">
    <property type="entry name" value="PDZ"/>
</dbReference>
<feature type="binding site" evidence="8">
    <location>
        <begin position="226"/>
        <end position="228"/>
    </location>
    <ligand>
        <name>substrate</name>
    </ligand>
</feature>
<feature type="active site" description="Charge relay system" evidence="7">
    <location>
        <position position="154"/>
    </location>
</feature>
<keyword evidence="2 10" id="KW-0645">Protease</keyword>
<name>A0A1H5RNS7_9PROT</name>
<dbReference type="SUPFAM" id="SSF50156">
    <property type="entry name" value="PDZ domain-like"/>
    <property type="match status" value="1"/>
</dbReference>
<dbReference type="InterPro" id="IPR009003">
    <property type="entry name" value="Peptidase_S1_PA"/>
</dbReference>
<dbReference type="Gene3D" id="2.40.10.120">
    <property type="match status" value="1"/>
</dbReference>
<keyword evidence="5" id="KW-0378">Hydrolase</keyword>
<evidence type="ECO:0000313" key="10">
    <source>
        <dbReference type="EMBL" id="SEF39368.1"/>
    </source>
</evidence>
<dbReference type="InterPro" id="IPR011782">
    <property type="entry name" value="Pept_S1C_Do"/>
</dbReference>
<keyword evidence="6" id="KW-0720">Serine protease</keyword>
<evidence type="ECO:0000313" key="11">
    <source>
        <dbReference type="Proteomes" id="UP000236753"/>
    </source>
</evidence>
<evidence type="ECO:0000259" key="9">
    <source>
        <dbReference type="PROSITE" id="PS50106"/>
    </source>
</evidence>
<dbReference type="PANTHER" id="PTHR22939:SF129">
    <property type="entry name" value="SERINE PROTEASE HTRA2, MITOCHONDRIAL"/>
    <property type="match status" value="1"/>
</dbReference>
<evidence type="ECO:0000256" key="4">
    <source>
        <dbReference type="ARBA" id="ARBA00022737"/>
    </source>
</evidence>
<evidence type="ECO:0000256" key="2">
    <source>
        <dbReference type="ARBA" id="ARBA00022670"/>
    </source>
</evidence>
<keyword evidence="3" id="KW-0732">Signal</keyword>
<dbReference type="OrthoDB" id="9758917at2"/>
<proteinExistence type="inferred from homology"/>
<dbReference type="Proteomes" id="UP000236753">
    <property type="component" value="Unassembled WGS sequence"/>
</dbReference>
<evidence type="ECO:0000256" key="6">
    <source>
        <dbReference type="ARBA" id="ARBA00022825"/>
    </source>
</evidence>
<dbReference type="SUPFAM" id="SSF50494">
    <property type="entry name" value="Trypsin-like serine proteases"/>
    <property type="match status" value="1"/>
</dbReference>
<dbReference type="SMART" id="SM00228">
    <property type="entry name" value="PDZ"/>
    <property type="match status" value="1"/>
</dbReference>
<feature type="domain" description="PDZ" evidence="9">
    <location>
        <begin position="280"/>
        <end position="363"/>
    </location>
</feature>
<dbReference type="GO" id="GO:0004252">
    <property type="term" value="F:serine-type endopeptidase activity"/>
    <property type="evidence" value="ECO:0007669"/>
    <property type="project" value="InterPro"/>
</dbReference>
<dbReference type="Pfam" id="PF13180">
    <property type="entry name" value="PDZ_2"/>
    <property type="match status" value="1"/>
</dbReference>
<evidence type="ECO:0000256" key="3">
    <source>
        <dbReference type="ARBA" id="ARBA00022729"/>
    </source>
</evidence>
<reference evidence="10 11" key="1">
    <citation type="submission" date="2016-10" db="EMBL/GenBank/DDBJ databases">
        <authorList>
            <person name="de Groot N.N."/>
        </authorList>
    </citation>
    <scope>NUCLEOTIDE SEQUENCE [LARGE SCALE GENOMIC DNA]</scope>
    <source>
        <strain evidence="10 11">Nm13</strain>
    </source>
</reference>
<dbReference type="PRINTS" id="PR00834">
    <property type="entry name" value="PROTEASES2C"/>
</dbReference>
<dbReference type="EMBL" id="FNUX01000001">
    <property type="protein sequence ID" value="SEF39368.1"/>
    <property type="molecule type" value="Genomic_DNA"/>
</dbReference>
<dbReference type="AlphaFoldDB" id="A0A1H5RNS7"/>
<sequence>MYRLWLIFAQTATVLLAIFFVVSTLRPDLLSWKPRGEIVTVREVAPAVTSERPDSYAKAAEIAMPSVVNIFTSKEVKEPAHPLLNDPTFRRFFGDQSESKPKRTSSLGSGVIVSSNGYILTNHHVVETADEVEVALIDGRKTKARLIGSDPETDLAVLKINLKDLPAITFGQSQQVRVGDVVLAVGNPFAVGQSVTMGIVGALSRSRVGINTFEDFIQTDAAINPGNSGGALTDTSGNLIGINTAIYSSSGGSLGIGFAIPIHTAKQIMEQIVQSGGVIRGWLGVSMQDMTEALAESFNLDHPSGALIASILKDGPADKAGIKPGDILIAIESKPLKNSSEMLNYVAALPPGKVVTVTVIRNKQEKSFPVQVGVRPKQN</sequence>
<dbReference type="NCBIfam" id="TIGR02037">
    <property type="entry name" value="degP_htrA_DO"/>
    <property type="match status" value="1"/>
</dbReference>
<evidence type="ECO:0000256" key="7">
    <source>
        <dbReference type="PIRSR" id="PIRSR611782-1"/>
    </source>
</evidence>
<evidence type="ECO:0000256" key="8">
    <source>
        <dbReference type="PIRSR" id="PIRSR611782-2"/>
    </source>
</evidence>
<evidence type="ECO:0000256" key="5">
    <source>
        <dbReference type="ARBA" id="ARBA00022801"/>
    </source>
</evidence>
<dbReference type="InterPro" id="IPR001940">
    <property type="entry name" value="Peptidase_S1C"/>
</dbReference>
<comment type="similarity">
    <text evidence="1">Belongs to the peptidase S1C family.</text>
</comment>
<dbReference type="PANTHER" id="PTHR22939">
    <property type="entry name" value="SERINE PROTEASE FAMILY S1C HTRA-RELATED"/>
    <property type="match status" value="1"/>
</dbReference>